<sequence length="439" mass="50345">MEKATYEEWIQKCIFGQTVNTHMTLKDLREYQIDKVRKAMDYAKNHSPFYKRLLKDIDPCEIKNFDDFAKVPYTLSDELRNKAQDFLCVPQYMISRIVTLKTSGTTGKQKRLFFTENDLEKTIDFFHNGMQNLVSSGDNILVLMPGESYGSIGDLLKKGLKRFGCEAIILGPIKDPIKVLEFMKNEKIDCIVGIPVQILKLAKYKTSNEKYKDIQLNSILLSADYVPNSIKETVGEAFGCRVFSHYGMTEMGFGGGVECKYLCGYHMREADFYFEIIDPISKKVLPTGHEGEVVFTTLTREGMPLIRYRTGDYARFIKEPCKCSDVLPRMDYIRGRISEKIKLQGLTLNIGLLDEAMFGIKGLVDYKAYIIEKDILQIYAQSLNQNNPVSKFDIKNALYSSKIAPIFKEEKLSLEYCGELQNIELSNGMLKRKLNNKRN</sequence>
<organism evidence="2 3">
    <name type="scientific">Tepidibacter hydrothermalis</name>
    <dbReference type="NCBI Taxonomy" id="3036126"/>
    <lineage>
        <taxon>Bacteria</taxon>
        <taxon>Bacillati</taxon>
        <taxon>Bacillota</taxon>
        <taxon>Clostridia</taxon>
        <taxon>Peptostreptococcales</taxon>
        <taxon>Peptostreptococcaceae</taxon>
        <taxon>Tepidibacter</taxon>
    </lineage>
</organism>
<dbReference type="EMBL" id="CP120733">
    <property type="protein sequence ID" value="WFD12065.1"/>
    <property type="molecule type" value="Genomic_DNA"/>
</dbReference>
<reference evidence="2 3" key="1">
    <citation type="submission" date="2023-03" db="EMBL/GenBank/DDBJ databases">
        <title>Complete genome sequence of Tepidibacter sp. SWIR-1, isolated from a deep-sea hydrothermal vent.</title>
        <authorList>
            <person name="Li X."/>
        </authorList>
    </citation>
    <scope>NUCLEOTIDE SEQUENCE [LARGE SCALE GENOMIC DNA]</scope>
    <source>
        <strain evidence="2 3">SWIR-1</strain>
    </source>
</reference>
<accession>A0ABY8EGJ3</accession>
<dbReference type="PANTHER" id="PTHR36932:SF1">
    <property type="entry name" value="CAPSULAR POLYSACCHARIDE BIOSYNTHESIS PROTEIN"/>
    <property type="match status" value="1"/>
</dbReference>
<feature type="domain" description="AMP-dependent synthetase/ligase" evidence="1">
    <location>
        <begin position="102"/>
        <end position="295"/>
    </location>
</feature>
<dbReference type="SUPFAM" id="SSF56801">
    <property type="entry name" value="Acetyl-CoA synthetase-like"/>
    <property type="match status" value="1"/>
</dbReference>
<dbReference type="PANTHER" id="PTHR36932">
    <property type="entry name" value="CAPSULAR POLYSACCHARIDE BIOSYNTHESIS PROTEIN"/>
    <property type="match status" value="1"/>
</dbReference>
<dbReference type="InterPro" id="IPR000873">
    <property type="entry name" value="AMP-dep_synth/lig_dom"/>
</dbReference>
<name>A0ABY8EGJ3_9FIRM</name>
<evidence type="ECO:0000259" key="1">
    <source>
        <dbReference type="Pfam" id="PF00501"/>
    </source>
</evidence>
<dbReference type="Proteomes" id="UP001222800">
    <property type="component" value="Chromosome"/>
</dbReference>
<dbReference type="RefSeq" id="WP_277734338.1">
    <property type="nucleotide sequence ID" value="NZ_CP120733.1"/>
</dbReference>
<evidence type="ECO:0000313" key="2">
    <source>
        <dbReference type="EMBL" id="WFD12065.1"/>
    </source>
</evidence>
<dbReference type="Pfam" id="PF00501">
    <property type="entry name" value="AMP-binding"/>
    <property type="match status" value="1"/>
</dbReference>
<protein>
    <submittedName>
        <fullName evidence="2">AMP-binding protein</fullName>
    </submittedName>
</protein>
<dbReference type="NCBIfam" id="NF045666">
    <property type="entry name" value="DVU1553_fam_AMP"/>
    <property type="match status" value="1"/>
</dbReference>
<keyword evidence="3" id="KW-1185">Reference proteome</keyword>
<evidence type="ECO:0000313" key="3">
    <source>
        <dbReference type="Proteomes" id="UP001222800"/>
    </source>
</evidence>
<dbReference type="Gene3D" id="3.40.50.12780">
    <property type="entry name" value="N-terminal domain of ligase-like"/>
    <property type="match status" value="1"/>
</dbReference>
<proteinExistence type="predicted"/>
<gene>
    <name evidence="2" type="ORF">P4S50_08295</name>
</gene>
<dbReference type="InterPro" id="IPR042099">
    <property type="entry name" value="ANL_N_sf"/>
</dbReference>
<dbReference type="InterPro" id="IPR053158">
    <property type="entry name" value="CapK_Type1_Caps_Biosynth"/>
</dbReference>